<feature type="signal peptide" evidence="1">
    <location>
        <begin position="1"/>
        <end position="23"/>
    </location>
</feature>
<dbReference type="RefSeq" id="WP_090060384.1">
    <property type="nucleotide sequence ID" value="NZ_FORH01000003.1"/>
</dbReference>
<dbReference type="EMBL" id="FORH01000003">
    <property type="protein sequence ID" value="SFJ36806.1"/>
    <property type="molecule type" value="Genomic_DNA"/>
</dbReference>
<dbReference type="AlphaFoldDB" id="A0A1I3QUK9"/>
<evidence type="ECO:0000256" key="1">
    <source>
        <dbReference type="SAM" id="SignalP"/>
    </source>
</evidence>
<protein>
    <submittedName>
        <fullName evidence="2">Uncharacterized protein</fullName>
    </submittedName>
</protein>
<keyword evidence="1" id="KW-0732">Signal</keyword>
<feature type="chain" id="PRO_5011664548" evidence="1">
    <location>
        <begin position="24"/>
        <end position="113"/>
    </location>
</feature>
<sequence length="113" mass="11606">MTFSVKTLAAAALVAVAGSAAVAGPNYIITGVQKDIKSVTTVDLVRADQAGTLEVYNFHNGERGALLGSADVNAGANTDVKVRLSNAPLNKVEYVLVGNNGAELAATDVNNYQ</sequence>
<dbReference type="Proteomes" id="UP000199630">
    <property type="component" value="Unassembled WGS sequence"/>
</dbReference>
<keyword evidence="3" id="KW-1185">Reference proteome</keyword>
<dbReference type="OrthoDB" id="7876219at2"/>
<organism evidence="2 3">
    <name type="scientific">Celeribacter neptunius</name>
    <dbReference type="NCBI Taxonomy" id="588602"/>
    <lineage>
        <taxon>Bacteria</taxon>
        <taxon>Pseudomonadati</taxon>
        <taxon>Pseudomonadota</taxon>
        <taxon>Alphaproteobacteria</taxon>
        <taxon>Rhodobacterales</taxon>
        <taxon>Roseobacteraceae</taxon>
        <taxon>Celeribacter</taxon>
    </lineage>
</organism>
<reference evidence="3" key="1">
    <citation type="submission" date="2016-10" db="EMBL/GenBank/DDBJ databases">
        <authorList>
            <person name="Varghese N."/>
            <person name="Submissions S."/>
        </authorList>
    </citation>
    <scope>NUCLEOTIDE SEQUENCE [LARGE SCALE GENOMIC DNA]</scope>
    <source>
        <strain evidence="3">DSM 26471</strain>
    </source>
</reference>
<gene>
    <name evidence="2" type="ORF">SAMN04487991_1941</name>
</gene>
<proteinExistence type="predicted"/>
<evidence type="ECO:0000313" key="3">
    <source>
        <dbReference type="Proteomes" id="UP000199630"/>
    </source>
</evidence>
<name>A0A1I3QUK9_9RHOB</name>
<accession>A0A1I3QUK9</accession>
<evidence type="ECO:0000313" key="2">
    <source>
        <dbReference type="EMBL" id="SFJ36806.1"/>
    </source>
</evidence>